<dbReference type="PANTHER" id="PTHR15486:SF62">
    <property type="entry name" value="GLYCEROL-3-PHOSPHATE ACYLTRANSFERASE 2-RELATED"/>
    <property type="match status" value="1"/>
</dbReference>
<evidence type="ECO:0000256" key="1">
    <source>
        <dbReference type="ARBA" id="ARBA00004370"/>
    </source>
</evidence>
<dbReference type="InterPro" id="IPR056462">
    <property type="entry name" value="HAD_RAM2/GPAT1-8"/>
</dbReference>
<evidence type="ECO:0000313" key="11">
    <source>
        <dbReference type="Proteomes" id="UP001630127"/>
    </source>
</evidence>
<comment type="similarity">
    <text evidence="2">Belongs to the GPAT/DAPAT family.</text>
</comment>
<organism evidence="10 11">
    <name type="scientific">Cinchona calisaya</name>
    <dbReference type="NCBI Taxonomy" id="153742"/>
    <lineage>
        <taxon>Eukaryota</taxon>
        <taxon>Viridiplantae</taxon>
        <taxon>Streptophyta</taxon>
        <taxon>Embryophyta</taxon>
        <taxon>Tracheophyta</taxon>
        <taxon>Spermatophyta</taxon>
        <taxon>Magnoliopsida</taxon>
        <taxon>eudicotyledons</taxon>
        <taxon>Gunneridae</taxon>
        <taxon>Pentapetalae</taxon>
        <taxon>asterids</taxon>
        <taxon>lamiids</taxon>
        <taxon>Gentianales</taxon>
        <taxon>Rubiaceae</taxon>
        <taxon>Cinchonoideae</taxon>
        <taxon>Cinchoneae</taxon>
        <taxon>Cinchona</taxon>
    </lineage>
</organism>
<evidence type="ECO:0000256" key="8">
    <source>
        <dbReference type="SAM" id="Phobius"/>
    </source>
</evidence>
<dbReference type="GO" id="GO:0016020">
    <property type="term" value="C:membrane"/>
    <property type="evidence" value="ECO:0007669"/>
    <property type="project" value="UniProtKB-SubCell"/>
</dbReference>
<dbReference type="EMBL" id="JBJUIK010000010">
    <property type="protein sequence ID" value="KAL3515925.1"/>
    <property type="molecule type" value="Genomic_DNA"/>
</dbReference>
<evidence type="ECO:0000259" key="9">
    <source>
        <dbReference type="Pfam" id="PF23270"/>
    </source>
</evidence>
<reference evidence="10 11" key="1">
    <citation type="submission" date="2024-11" db="EMBL/GenBank/DDBJ databases">
        <title>A near-complete genome assembly of Cinchona calisaya.</title>
        <authorList>
            <person name="Lian D.C."/>
            <person name="Zhao X.W."/>
            <person name="Wei L."/>
        </authorList>
    </citation>
    <scope>NUCLEOTIDE SEQUENCE [LARGE SCALE GENOMIC DNA]</scope>
    <source>
        <tissue evidence="10">Nenye</tissue>
    </source>
</reference>
<sequence>MEDALLKSTSLFPYFILVAFEAGGLLRAILLFLAYPLVCLLSKEMGIKILVFICFFGIKKDKFRVGRSVLPKFFLEDVGYQGFEVVMRHMRKVGLSDLPTIMVEGFLKDYLGVDVVMGRELKVAYGYFVGFMEERRNSNAFLNEIIGQDKINSLVGFKSFGTTFSQQFFSHCKSHGCLIAALWNSVPNSGLYSSHIQCKQNSEILSPIRTVRLMRDTENDFKMMKDILCQGDLVLCPEGTTCREPYLLRFSPLFAELTDDIIPVALDMQVSMFYGTTASGLKCLDPLFFLLNPSPTYTVRFLERLPTSYSCGSGGKSRYEVANYVQSEIGEALGYECTSLTRKEKYTILAGNEGVI</sequence>
<protein>
    <recommendedName>
        <fullName evidence="9">Glycerol-3-phosphate acyltransferase RAM2/GPAT1-8 HAD-like domain-containing protein</fullName>
    </recommendedName>
</protein>
<comment type="caution">
    <text evidence="10">The sequence shown here is derived from an EMBL/GenBank/DDBJ whole genome shotgun (WGS) entry which is preliminary data.</text>
</comment>
<feature type="transmembrane region" description="Helical" evidence="8">
    <location>
        <begin position="12"/>
        <end position="34"/>
    </location>
</feature>
<dbReference type="GO" id="GO:0016746">
    <property type="term" value="F:acyltransferase activity"/>
    <property type="evidence" value="ECO:0007669"/>
    <property type="project" value="UniProtKB-KW"/>
</dbReference>
<feature type="domain" description="Glycerol-3-phosphate acyltransferase RAM2/GPAT1-8 HAD-like" evidence="9">
    <location>
        <begin position="1"/>
        <end position="175"/>
    </location>
</feature>
<accession>A0ABD2ZCB0</accession>
<evidence type="ECO:0000256" key="3">
    <source>
        <dbReference type="ARBA" id="ARBA00022679"/>
    </source>
</evidence>
<dbReference type="PANTHER" id="PTHR15486">
    <property type="entry name" value="ANCIENT UBIQUITOUS PROTEIN"/>
    <property type="match status" value="1"/>
</dbReference>
<keyword evidence="6 8" id="KW-0472">Membrane</keyword>
<evidence type="ECO:0000256" key="4">
    <source>
        <dbReference type="ARBA" id="ARBA00022692"/>
    </source>
</evidence>
<evidence type="ECO:0000256" key="5">
    <source>
        <dbReference type="ARBA" id="ARBA00022989"/>
    </source>
</evidence>
<evidence type="ECO:0000256" key="6">
    <source>
        <dbReference type="ARBA" id="ARBA00023136"/>
    </source>
</evidence>
<name>A0ABD2ZCB0_9GENT</name>
<keyword evidence="11" id="KW-1185">Reference proteome</keyword>
<gene>
    <name evidence="10" type="ORF">ACH5RR_022827</name>
</gene>
<proteinExistence type="inferred from homology"/>
<keyword evidence="5 8" id="KW-1133">Transmembrane helix</keyword>
<dbReference type="Pfam" id="PF23270">
    <property type="entry name" value="HAD_RAM2_N"/>
    <property type="match status" value="1"/>
</dbReference>
<keyword evidence="7" id="KW-0012">Acyltransferase</keyword>
<comment type="subcellular location">
    <subcellularLocation>
        <location evidence="1">Membrane</location>
    </subcellularLocation>
</comment>
<evidence type="ECO:0000313" key="10">
    <source>
        <dbReference type="EMBL" id="KAL3515925.1"/>
    </source>
</evidence>
<keyword evidence="3" id="KW-0808">Transferase</keyword>
<evidence type="ECO:0000256" key="2">
    <source>
        <dbReference type="ARBA" id="ARBA00007937"/>
    </source>
</evidence>
<dbReference type="Proteomes" id="UP001630127">
    <property type="component" value="Unassembled WGS sequence"/>
</dbReference>
<dbReference type="SUPFAM" id="SSF69593">
    <property type="entry name" value="Glycerol-3-phosphate (1)-acyltransferase"/>
    <property type="match status" value="1"/>
</dbReference>
<evidence type="ECO:0000256" key="7">
    <source>
        <dbReference type="ARBA" id="ARBA00023315"/>
    </source>
</evidence>
<keyword evidence="4 8" id="KW-0812">Transmembrane</keyword>
<dbReference type="AlphaFoldDB" id="A0ABD2ZCB0"/>